<proteinExistence type="predicted"/>
<protein>
    <submittedName>
        <fullName evidence="4">Putative AIG1-type guanine nucleotide-binding (G) domain-containing protein</fullName>
    </submittedName>
</protein>
<organism evidence="4 5">
    <name type="scientific">Rosa chinensis</name>
    <name type="common">China rose</name>
    <dbReference type="NCBI Taxonomy" id="74649"/>
    <lineage>
        <taxon>Eukaryota</taxon>
        <taxon>Viridiplantae</taxon>
        <taxon>Streptophyta</taxon>
        <taxon>Embryophyta</taxon>
        <taxon>Tracheophyta</taxon>
        <taxon>Spermatophyta</taxon>
        <taxon>Magnoliopsida</taxon>
        <taxon>eudicotyledons</taxon>
        <taxon>Gunneridae</taxon>
        <taxon>Pentapetalae</taxon>
        <taxon>rosids</taxon>
        <taxon>fabids</taxon>
        <taxon>Rosales</taxon>
        <taxon>Rosaceae</taxon>
        <taxon>Rosoideae</taxon>
        <taxon>Rosoideae incertae sedis</taxon>
        <taxon>Rosa</taxon>
    </lineage>
</organism>
<dbReference type="Pfam" id="PF04548">
    <property type="entry name" value="AIG1"/>
    <property type="match status" value="1"/>
</dbReference>
<evidence type="ECO:0000313" key="5">
    <source>
        <dbReference type="Proteomes" id="UP000238479"/>
    </source>
</evidence>
<accession>A0A2P6PFA3</accession>
<dbReference type="STRING" id="74649.A0A2P6PFA3"/>
<dbReference type="InterPro" id="IPR027417">
    <property type="entry name" value="P-loop_NTPase"/>
</dbReference>
<dbReference type="AlphaFoldDB" id="A0A2P6PFA3"/>
<evidence type="ECO:0000259" key="3">
    <source>
        <dbReference type="Pfam" id="PF04548"/>
    </source>
</evidence>
<dbReference type="Gramene" id="PRQ20609">
    <property type="protein sequence ID" value="PRQ20609"/>
    <property type="gene ID" value="RchiOBHm_Chr7g0230021"/>
</dbReference>
<gene>
    <name evidence="4" type="ORF">RchiOBHm_Chr7g0230021</name>
</gene>
<comment type="caution">
    <text evidence="4">The sequence shown here is derived from an EMBL/GenBank/DDBJ whole genome shotgun (WGS) entry which is preliminary data.</text>
</comment>
<evidence type="ECO:0000256" key="1">
    <source>
        <dbReference type="ARBA" id="ARBA00022741"/>
    </source>
</evidence>
<dbReference type="PANTHER" id="PTHR10903:SF184">
    <property type="entry name" value="GTP-BINDING PROTEIN A"/>
    <property type="match status" value="1"/>
</dbReference>
<dbReference type="InterPro" id="IPR045058">
    <property type="entry name" value="GIMA/IAN/Toc"/>
</dbReference>
<dbReference type="Gene3D" id="3.40.50.300">
    <property type="entry name" value="P-loop containing nucleotide triphosphate hydrolases"/>
    <property type="match status" value="1"/>
</dbReference>
<evidence type="ECO:0000256" key="2">
    <source>
        <dbReference type="ARBA" id="ARBA00023134"/>
    </source>
</evidence>
<name>A0A2P6PFA3_ROSCH</name>
<keyword evidence="5" id="KW-1185">Reference proteome</keyword>
<dbReference type="InterPro" id="IPR006703">
    <property type="entry name" value="G_AIG1"/>
</dbReference>
<keyword evidence="1" id="KW-0547">Nucleotide-binding</keyword>
<keyword evidence="2" id="KW-0342">GTP-binding</keyword>
<feature type="domain" description="AIG1-type G" evidence="3">
    <location>
        <begin position="16"/>
        <end position="80"/>
    </location>
</feature>
<sequence>MTEKKMMRLWKIIWAEILGLCGNRHVLFDNMTKDESKRFEQVQQLLSLVNSVIAQNGGQPYTDGIFAEGKKEAMKLRDQQEEVASLKAYSKREISHLNEQMHLAHDLQLKRITEMVNFHLHFVCI</sequence>
<reference evidence="4 5" key="1">
    <citation type="journal article" date="2018" name="Nat. Genet.">
        <title>The Rosa genome provides new insights in the design of modern roses.</title>
        <authorList>
            <person name="Bendahmane M."/>
        </authorList>
    </citation>
    <scope>NUCLEOTIDE SEQUENCE [LARGE SCALE GENOMIC DNA]</scope>
    <source>
        <strain evidence="5">cv. Old Blush</strain>
    </source>
</reference>
<dbReference type="EMBL" id="PDCK01000045">
    <property type="protein sequence ID" value="PRQ20609.1"/>
    <property type="molecule type" value="Genomic_DNA"/>
</dbReference>
<dbReference type="GO" id="GO:0005525">
    <property type="term" value="F:GTP binding"/>
    <property type="evidence" value="ECO:0007669"/>
    <property type="project" value="UniProtKB-KW"/>
</dbReference>
<evidence type="ECO:0000313" key="4">
    <source>
        <dbReference type="EMBL" id="PRQ20609.1"/>
    </source>
</evidence>
<dbReference type="PANTHER" id="PTHR10903">
    <property type="entry name" value="GTPASE, IMAP FAMILY MEMBER-RELATED"/>
    <property type="match status" value="1"/>
</dbReference>
<dbReference type="Proteomes" id="UP000238479">
    <property type="component" value="Chromosome 7"/>
</dbReference>